<evidence type="ECO:0000259" key="2">
    <source>
        <dbReference type="Pfam" id="PF09130"/>
    </source>
</evidence>
<evidence type="ECO:0000259" key="1">
    <source>
        <dbReference type="Pfam" id="PF03446"/>
    </source>
</evidence>
<dbReference type="AlphaFoldDB" id="A0AAE3TAV6"/>
<sequence>MRIAFIGMGEAGGALVAGWDGAHPGIRAYDIKTDASTTAGPMWARYERLGIEGAERPAGAVGRAELVFCTVTADQAVAAARAAAPHLARGAWWCDLNSCAPSSKREAAEVIEAAGGRYVDVAVMSPVHPRLNMVPLLISGPHAAEIAPVLEALPMSLRVVEGEVGRASSIKMIRSVMIKGIEALSAECALAAVAAGVADEVIPSLANNYPGTDWSAQIAYNMERALVHGGRRAAEMEEVVKTLSDLGLPASMTEATVRWQRRLSQVDVIPPEAPRETGAVAVAESVLPEFVKSIHK</sequence>
<dbReference type="Pfam" id="PF03446">
    <property type="entry name" value="NAD_binding_2"/>
    <property type="match status" value="1"/>
</dbReference>
<dbReference type="Gene3D" id="1.10.1040.10">
    <property type="entry name" value="N-(1-d-carboxylethyl)-l-norvaline Dehydrogenase, domain 2"/>
    <property type="match status" value="1"/>
</dbReference>
<dbReference type="EMBL" id="JARGYC010000112">
    <property type="protein sequence ID" value="MDF0603637.1"/>
    <property type="molecule type" value="Genomic_DNA"/>
</dbReference>
<feature type="domain" description="6-phosphogluconate dehydrogenase NADP-binding" evidence="1">
    <location>
        <begin position="2"/>
        <end position="124"/>
    </location>
</feature>
<evidence type="ECO:0000313" key="3">
    <source>
        <dbReference type="EMBL" id="MDF0603637.1"/>
    </source>
</evidence>
<accession>A0AAE3TAV6</accession>
<reference evidence="3" key="1">
    <citation type="submission" date="2023-03" db="EMBL/GenBank/DDBJ databases">
        <title>Multiphase analysis and comparison of six strains from genera Psychromarinibacter, Lutimaribacter, and Maritimibacter, including a novel species: Psychromarinibacter sediminicola sp. nov.</title>
        <authorList>
            <person name="Wang Y.-H."/>
            <person name="Ye M.-Q."/>
            <person name="Du Z.-J."/>
        </authorList>
    </citation>
    <scope>NUCLEOTIDE SEQUENCE</scope>
    <source>
        <strain evidence="3">C21-152</strain>
    </source>
</reference>
<evidence type="ECO:0000313" key="4">
    <source>
        <dbReference type="Proteomes" id="UP001220964"/>
    </source>
</evidence>
<dbReference type="InterPro" id="IPR006115">
    <property type="entry name" value="6PGDH_NADP-bd"/>
</dbReference>
<dbReference type="InterPro" id="IPR013328">
    <property type="entry name" value="6PGD_dom2"/>
</dbReference>
<protein>
    <submittedName>
        <fullName evidence="3">DUF1932 domain-containing protein</fullName>
    </submittedName>
</protein>
<dbReference type="SUPFAM" id="SSF48179">
    <property type="entry name" value="6-phosphogluconate dehydrogenase C-terminal domain-like"/>
    <property type="match status" value="1"/>
</dbReference>
<dbReference type="RefSeq" id="WP_275569753.1">
    <property type="nucleotide sequence ID" value="NZ_JARGYC010000112.1"/>
</dbReference>
<dbReference type="Pfam" id="PF09130">
    <property type="entry name" value="DUF1932"/>
    <property type="match status" value="1"/>
</dbReference>
<dbReference type="GO" id="GO:0050661">
    <property type="term" value="F:NADP binding"/>
    <property type="evidence" value="ECO:0007669"/>
    <property type="project" value="InterPro"/>
</dbReference>
<feature type="domain" description="Phosphogluconate dehydrogenase NAD-binding putative C-terminal" evidence="2">
    <location>
        <begin position="192"/>
        <end position="263"/>
    </location>
</feature>
<name>A0AAE3TAV6_9RHOB</name>
<comment type="caution">
    <text evidence="3">The sequence shown here is derived from an EMBL/GenBank/DDBJ whole genome shotgun (WGS) entry which is preliminary data.</text>
</comment>
<dbReference type="Gene3D" id="3.40.50.720">
    <property type="entry name" value="NAD(P)-binding Rossmann-like Domain"/>
    <property type="match status" value="1"/>
</dbReference>
<dbReference type="InterPro" id="IPR015814">
    <property type="entry name" value="Pgluconate_DH_NAD-bd_C"/>
</dbReference>
<gene>
    <name evidence="3" type="ORF">P1J78_23190</name>
</gene>
<dbReference type="InterPro" id="IPR036291">
    <property type="entry name" value="NAD(P)-bd_dom_sf"/>
</dbReference>
<dbReference type="SUPFAM" id="SSF51735">
    <property type="entry name" value="NAD(P)-binding Rossmann-fold domains"/>
    <property type="match status" value="1"/>
</dbReference>
<dbReference type="InterPro" id="IPR008927">
    <property type="entry name" value="6-PGluconate_DH-like_C_sf"/>
</dbReference>
<dbReference type="Proteomes" id="UP001220964">
    <property type="component" value="Unassembled WGS sequence"/>
</dbReference>
<proteinExistence type="predicted"/>
<keyword evidence="4" id="KW-1185">Reference proteome</keyword>
<organism evidence="3 4">
    <name type="scientific">Psychromarinibacter sediminicola</name>
    <dbReference type="NCBI Taxonomy" id="3033385"/>
    <lineage>
        <taxon>Bacteria</taxon>
        <taxon>Pseudomonadati</taxon>
        <taxon>Pseudomonadota</taxon>
        <taxon>Alphaproteobacteria</taxon>
        <taxon>Rhodobacterales</taxon>
        <taxon>Paracoccaceae</taxon>
        <taxon>Psychromarinibacter</taxon>
    </lineage>
</organism>